<keyword evidence="3" id="KW-0862">Zinc</keyword>
<dbReference type="InterPro" id="IPR022776">
    <property type="entry name" value="TRM13/UPF0224_CHHC_Znf_dom"/>
</dbReference>
<evidence type="ECO:0000256" key="4">
    <source>
        <dbReference type="SAM" id="Phobius"/>
    </source>
</evidence>
<evidence type="ECO:0000256" key="3">
    <source>
        <dbReference type="ARBA" id="ARBA00022833"/>
    </source>
</evidence>
<dbReference type="EMBL" id="JAWNGG020000091">
    <property type="protein sequence ID" value="KAK9302723.1"/>
    <property type="molecule type" value="Genomic_DNA"/>
</dbReference>
<dbReference type="PROSITE" id="PS51800">
    <property type="entry name" value="ZF_CHHC_U11_48K"/>
    <property type="match status" value="1"/>
</dbReference>
<dbReference type="Pfam" id="PF05253">
    <property type="entry name" value="zf-U11-48K"/>
    <property type="match status" value="1"/>
</dbReference>
<organism evidence="6 7">
    <name type="scientific">Tetragonisca angustula</name>
    <dbReference type="NCBI Taxonomy" id="166442"/>
    <lineage>
        <taxon>Eukaryota</taxon>
        <taxon>Metazoa</taxon>
        <taxon>Ecdysozoa</taxon>
        <taxon>Arthropoda</taxon>
        <taxon>Hexapoda</taxon>
        <taxon>Insecta</taxon>
        <taxon>Pterygota</taxon>
        <taxon>Neoptera</taxon>
        <taxon>Endopterygota</taxon>
        <taxon>Hymenoptera</taxon>
        <taxon>Apocrita</taxon>
        <taxon>Aculeata</taxon>
        <taxon>Apoidea</taxon>
        <taxon>Anthophila</taxon>
        <taxon>Apidae</taxon>
        <taxon>Tetragonisca</taxon>
    </lineage>
</organism>
<dbReference type="GO" id="GO:0008270">
    <property type="term" value="F:zinc ion binding"/>
    <property type="evidence" value="ECO:0007669"/>
    <property type="project" value="UniProtKB-KW"/>
</dbReference>
<reference evidence="6 7" key="1">
    <citation type="submission" date="2024-05" db="EMBL/GenBank/DDBJ databases">
        <title>The nuclear and mitochondrial genome assemblies of Tetragonisca angustula (Apidae: Meliponini), a tiny yet remarkable pollinator in the Neotropics.</title>
        <authorList>
            <person name="Ferrari R."/>
            <person name="Ricardo P.C."/>
            <person name="Dias F.C."/>
            <person name="Araujo N.S."/>
            <person name="Soares D.O."/>
            <person name="Zhou Q.-S."/>
            <person name="Zhu C.-D."/>
            <person name="Coutinho L."/>
            <person name="Airas M.C."/>
            <person name="Batista T.M."/>
        </authorList>
    </citation>
    <scope>NUCLEOTIDE SEQUENCE [LARGE SCALE GENOMIC DNA]</scope>
    <source>
        <strain evidence="6">ASF017062</strain>
        <tissue evidence="6">Abdomen</tissue>
    </source>
</reference>
<dbReference type="AlphaFoldDB" id="A0AAW1A0F1"/>
<keyword evidence="4" id="KW-0472">Membrane</keyword>
<keyword evidence="7" id="KW-1185">Reference proteome</keyword>
<sequence>MLNSAINEREIQCQNLDDFTKKIHQEIVEITSSLNWTIESIKADNDNMLVCPYDSSHQISKKMLYRHLECCQWKQEGYNEFDIPLPESNLPLNSYSSIKLDSKMQNSILQREKEKHPTLKIANYECPTWHKLYISFFMFFATYLNNIKFLIFPYFIYV</sequence>
<keyword evidence="4" id="KW-1133">Transmembrane helix</keyword>
<dbReference type="Proteomes" id="UP001432146">
    <property type="component" value="Unassembled WGS sequence"/>
</dbReference>
<feature type="domain" description="CHHC U11-48K-type" evidence="5">
    <location>
        <begin position="48"/>
        <end position="75"/>
    </location>
</feature>
<evidence type="ECO:0000256" key="1">
    <source>
        <dbReference type="ARBA" id="ARBA00022723"/>
    </source>
</evidence>
<evidence type="ECO:0000313" key="6">
    <source>
        <dbReference type="EMBL" id="KAK9302723.1"/>
    </source>
</evidence>
<keyword evidence="2" id="KW-0863">Zinc-finger</keyword>
<evidence type="ECO:0000256" key="2">
    <source>
        <dbReference type="ARBA" id="ARBA00022771"/>
    </source>
</evidence>
<evidence type="ECO:0000313" key="7">
    <source>
        <dbReference type="Proteomes" id="UP001432146"/>
    </source>
</evidence>
<evidence type="ECO:0000259" key="5">
    <source>
        <dbReference type="PROSITE" id="PS51800"/>
    </source>
</evidence>
<proteinExistence type="predicted"/>
<protein>
    <recommendedName>
        <fullName evidence="5">CHHC U11-48K-type domain-containing protein</fullName>
    </recommendedName>
</protein>
<keyword evidence="4" id="KW-0812">Transmembrane</keyword>
<dbReference type="InterPro" id="IPR036236">
    <property type="entry name" value="Znf_C2H2_sf"/>
</dbReference>
<gene>
    <name evidence="6" type="ORF">QLX08_005346</name>
</gene>
<comment type="caution">
    <text evidence="6">The sequence shown here is derived from an EMBL/GenBank/DDBJ whole genome shotgun (WGS) entry which is preliminary data.</text>
</comment>
<name>A0AAW1A0F1_9HYME</name>
<feature type="transmembrane region" description="Helical" evidence="4">
    <location>
        <begin position="132"/>
        <end position="156"/>
    </location>
</feature>
<accession>A0AAW1A0F1</accession>
<dbReference type="SUPFAM" id="SSF57667">
    <property type="entry name" value="beta-beta-alpha zinc fingers"/>
    <property type="match status" value="1"/>
</dbReference>
<keyword evidence="1" id="KW-0479">Metal-binding</keyword>